<dbReference type="PANTHER" id="PTHR46219">
    <property type="entry name" value="PROTEIN CBG11138"/>
    <property type="match status" value="1"/>
</dbReference>
<evidence type="ECO:0000313" key="5">
    <source>
        <dbReference type="WBParaSite" id="EVEC_0000177001-mRNA-1"/>
    </source>
</evidence>
<dbReference type="OrthoDB" id="5863778at2759"/>
<evidence type="ECO:0000313" key="3">
    <source>
        <dbReference type="EMBL" id="VDD86335.1"/>
    </source>
</evidence>
<dbReference type="Pfam" id="PF01549">
    <property type="entry name" value="ShK"/>
    <property type="match status" value="2"/>
</dbReference>
<dbReference type="InterPro" id="IPR003582">
    <property type="entry name" value="ShKT_dom"/>
</dbReference>
<evidence type="ECO:0000256" key="1">
    <source>
        <dbReference type="PROSITE-ProRule" id="PRU01005"/>
    </source>
</evidence>
<organism evidence="5">
    <name type="scientific">Enterobius vermicularis</name>
    <name type="common">Human pinworm</name>
    <dbReference type="NCBI Taxonomy" id="51028"/>
    <lineage>
        <taxon>Eukaryota</taxon>
        <taxon>Metazoa</taxon>
        <taxon>Ecdysozoa</taxon>
        <taxon>Nematoda</taxon>
        <taxon>Chromadorea</taxon>
        <taxon>Rhabditida</taxon>
        <taxon>Spirurina</taxon>
        <taxon>Oxyuridomorpha</taxon>
        <taxon>Oxyuroidea</taxon>
        <taxon>Oxyuridae</taxon>
        <taxon>Enterobius</taxon>
    </lineage>
</organism>
<dbReference type="WBParaSite" id="EVEC_0000177001-mRNA-1">
    <property type="protein sequence ID" value="EVEC_0000177001-mRNA-1"/>
    <property type="gene ID" value="EVEC_0000177001"/>
</dbReference>
<dbReference type="SMART" id="SM00254">
    <property type="entry name" value="ShKT"/>
    <property type="match status" value="2"/>
</dbReference>
<gene>
    <name evidence="3" type="ORF">EVEC_LOCUS1478</name>
</gene>
<comment type="caution">
    <text evidence="1">Lacks conserved residue(s) required for the propagation of feature annotation.</text>
</comment>
<dbReference type="Proteomes" id="UP000274131">
    <property type="component" value="Unassembled WGS sequence"/>
</dbReference>
<feature type="domain" description="ShKT" evidence="2">
    <location>
        <begin position="122"/>
        <end position="161"/>
    </location>
</feature>
<reference evidence="5" key="1">
    <citation type="submission" date="2017-02" db="UniProtKB">
        <authorList>
            <consortium name="WormBaseParasite"/>
        </authorList>
    </citation>
    <scope>IDENTIFICATION</scope>
</reference>
<dbReference type="PROSITE" id="PS51670">
    <property type="entry name" value="SHKT"/>
    <property type="match status" value="2"/>
</dbReference>
<name>A0A0N4UWB7_ENTVE</name>
<evidence type="ECO:0000259" key="2">
    <source>
        <dbReference type="PROSITE" id="PS51670"/>
    </source>
</evidence>
<dbReference type="Gene3D" id="1.10.10.1870">
    <property type="entry name" value="ShTK domain-like"/>
    <property type="match status" value="1"/>
</dbReference>
<keyword evidence="4" id="KW-1185">Reference proteome</keyword>
<proteinExistence type="predicted"/>
<feature type="domain" description="ShKT" evidence="2">
    <location>
        <begin position="42"/>
        <end position="90"/>
    </location>
</feature>
<dbReference type="PANTHER" id="PTHR46219:SF5">
    <property type="entry name" value="SHKT DOMAIN-CONTAINING PROTEIN"/>
    <property type="match status" value="1"/>
</dbReference>
<protein>
    <submittedName>
        <fullName evidence="5">ShKT domain-containing protein</fullName>
    </submittedName>
</protein>
<dbReference type="EMBL" id="UXUI01007216">
    <property type="protein sequence ID" value="VDD86335.1"/>
    <property type="molecule type" value="Genomic_DNA"/>
</dbReference>
<dbReference type="Gene3D" id="1.10.10.1940">
    <property type="match status" value="1"/>
</dbReference>
<dbReference type="STRING" id="51028.A0A0N4UWB7"/>
<dbReference type="AlphaFoldDB" id="A0A0N4UWB7"/>
<accession>A0A0N4UWB7</accession>
<evidence type="ECO:0000313" key="4">
    <source>
        <dbReference type="Proteomes" id="UP000274131"/>
    </source>
</evidence>
<sequence length="161" mass="18110">MRGNSTYVQASNIFSHQFINCTWLIQNYLACIHSKHFCNHKCIHYSSASADCNDRTTNGVTDCPQKAHLCNSTLYYDYMSEQCPKTCNRCPPISEHFFTCLCFYNLNVDMRSDFAIGPISPCKDKVGANGTSNCVQNAALCFQEAYRSFMAVECPKTCGLC</sequence>
<reference evidence="3 4" key="2">
    <citation type="submission" date="2018-10" db="EMBL/GenBank/DDBJ databases">
        <authorList>
            <consortium name="Pathogen Informatics"/>
        </authorList>
    </citation>
    <scope>NUCLEOTIDE SEQUENCE [LARGE SCALE GENOMIC DNA]</scope>
</reference>